<keyword evidence="4 7" id="KW-1133">Transmembrane helix</keyword>
<dbReference type="PANTHER" id="PTHR34697:SF2">
    <property type="entry name" value="PHOSPHATIDYLGLYCEROL LYSYLTRANSFERASE"/>
    <property type="match status" value="1"/>
</dbReference>
<comment type="caution">
    <text evidence="10">The sequence shown here is derived from an EMBL/GenBank/DDBJ whole genome shotgun (WGS) entry which is preliminary data.</text>
</comment>
<keyword evidence="3 7" id="KW-0812">Transmembrane</keyword>
<name>A0ABQ6JKG4_9ACTN</name>
<evidence type="ECO:0000256" key="6">
    <source>
        <dbReference type="SAM" id="MobiDB-lite"/>
    </source>
</evidence>
<feature type="region of interest" description="Disordered" evidence="6">
    <location>
        <begin position="542"/>
        <end position="566"/>
    </location>
</feature>
<sequence length="612" mass="64046">MVARPRRGACTGPHTLARMSQGRPDVGGAGGVRRRVPALVAWVVRGVALLSLLALLTPDGERHRHDVRDAVTDGTALAVVIALAAVMLVLARALSHRKRRAWRVVLGLVLVAAVLYLRVRQWEAAGLNLAMAALLVWTREEFRAQAEPASRWTALRAAVLMGSVSFFAGLAITARTAPDATGWAAVRETLRGLVGLVPDLPYRRRELGDLTSVALTGLGVATVGVVLVVLLTPRRKPALLLPEDEARVRVLLDRHGDRDSLGYFALRRDKTVLTSPSGKAAVAYRVVGGVSLAAGDPLGDPEAWPGAIAAWLAEAQRYAWTPGVLGASQEGATAYVRAGLDALEIGDEAVLDLTTFSLQGREMRVVRQAVARAVRAGYAATACRQRDLDEAGIAEATAAVDAFRDGEVERGFSMALGRVGDAADPDVVVVRARDGEGRLVAVLTLVPWGSDGLSLDVMRRARDSENGTMEPARRDAGRAGAGPRRPAGVAELRGVPLGARARRPGGRRAGAAAVAVGAAVGLALVADRVALPRERQVPPRLGAAHGVLPAGRRPAAGSRRRVAGGGVRGAARPAALAAAAALSRLRRAGSSSRAGPRCGRTARRAASRAPTP</sequence>
<reference evidence="11" key="1">
    <citation type="journal article" date="2019" name="Int. J. Syst. Evol. Microbiol.">
        <title>The Global Catalogue of Microorganisms (GCM) 10K type strain sequencing project: providing services to taxonomists for standard genome sequencing and annotation.</title>
        <authorList>
            <consortium name="The Broad Institute Genomics Platform"/>
            <consortium name="The Broad Institute Genome Sequencing Center for Infectious Disease"/>
            <person name="Wu L."/>
            <person name="Ma J."/>
        </authorList>
    </citation>
    <scope>NUCLEOTIDE SEQUENCE [LARGE SCALE GENOMIC DNA]</scope>
    <source>
        <strain evidence="11">NBRC 108730</strain>
    </source>
</reference>
<dbReference type="Pfam" id="PF16995">
    <property type="entry name" value="tRNA-synt_2_TM"/>
    <property type="match status" value="1"/>
</dbReference>
<keyword evidence="11" id="KW-1185">Reference proteome</keyword>
<dbReference type="Pfam" id="PF09924">
    <property type="entry name" value="LPG_synthase_C"/>
    <property type="match status" value="1"/>
</dbReference>
<evidence type="ECO:0000256" key="5">
    <source>
        <dbReference type="ARBA" id="ARBA00023136"/>
    </source>
</evidence>
<dbReference type="InterPro" id="IPR024320">
    <property type="entry name" value="LPG_synthase_C"/>
</dbReference>
<organism evidence="10 11">
    <name type="scientific">Angustibacter aerolatus</name>
    <dbReference type="NCBI Taxonomy" id="1162965"/>
    <lineage>
        <taxon>Bacteria</taxon>
        <taxon>Bacillati</taxon>
        <taxon>Actinomycetota</taxon>
        <taxon>Actinomycetes</taxon>
        <taxon>Kineosporiales</taxon>
        <taxon>Kineosporiaceae</taxon>
    </lineage>
</organism>
<evidence type="ECO:0000256" key="7">
    <source>
        <dbReference type="SAM" id="Phobius"/>
    </source>
</evidence>
<dbReference type="EMBL" id="BSUZ01000001">
    <property type="protein sequence ID" value="GMA88740.1"/>
    <property type="molecule type" value="Genomic_DNA"/>
</dbReference>
<feature type="region of interest" description="Disordered" evidence="6">
    <location>
        <begin position="1"/>
        <end position="24"/>
    </location>
</feature>
<feature type="domain" description="Phosphatidylglycerol lysyltransferase C-terminal" evidence="8">
    <location>
        <begin position="250"/>
        <end position="470"/>
    </location>
</feature>
<evidence type="ECO:0000256" key="3">
    <source>
        <dbReference type="ARBA" id="ARBA00022692"/>
    </source>
</evidence>
<dbReference type="InterPro" id="IPR051211">
    <property type="entry name" value="PG_lysyltransferase"/>
</dbReference>
<evidence type="ECO:0000313" key="11">
    <source>
        <dbReference type="Proteomes" id="UP001157017"/>
    </source>
</evidence>
<dbReference type="PANTHER" id="PTHR34697">
    <property type="entry name" value="PHOSPHATIDYLGLYCEROL LYSYLTRANSFERASE"/>
    <property type="match status" value="1"/>
</dbReference>
<evidence type="ECO:0008006" key="12">
    <source>
        <dbReference type="Google" id="ProtNLM"/>
    </source>
</evidence>
<feature type="transmembrane region" description="Helical" evidence="7">
    <location>
        <begin position="210"/>
        <end position="231"/>
    </location>
</feature>
<proteinExistence type="predicted"/>
<keyword evidence="2" id="KW-1003">Cell membrane</keyword>
<feature type="transmembrane region" description="Helical" evidence="7">
    <location>
        <begin position="76"/>
        <end position="94"/>
    </location>
</feature>
<feature type="compositionally biased region" description="Basic and acidic residues" evidence="6">
    <location>
        <begin position="462"/>
        <end position="477"/>
    </location>
</feature>
<protein>
    <recommendedName>
        <fullName evidence="12">DUF2156 domain-containing protein</fullName>
    </recommendedName>
</protein>
<evidence type="ECO:0000313" key="10">
    <source>
        <dbReference type="EMBL" id="GMA88740.1"/>
    </source>
</evidence>
<evidence type="ECO:0000256" key="4">
    <source>
        <dbReference type="ARBA" id="ARBA00022989"/>
    </source>
</evidence>
<evidence type="ECO:0000256" key="2">
    <source>
        <dbReference type="ARBA" id="ARBA00022475"/>
    </source>
</evidence>
<evidence type="ECO:0000259" key="8">
    <source>
        <dbReference type="Pfam" id="PF09924"/>
    </source>
</evidence>
<gene>
    <name evidence="10" type="ORF">GCM10025868_39900</name>
</gene>
<feature type="compositionally biased region" description="Low complexity" evidence="6">
    <location>
        <begin position="548"/>
        <end position="557"/>
    </location>
</feature>
<feature type="domain" description="Lysyl-tRNA synthetase N-terminal transmembrane region" evidence="9">
    <location>
        <begin position="34"/>
        <end position="170"/>
    </location>
</feature>
<feature type="region of interest" description="Disordered" evidence="6">
    <location>
        <begin position="462"/>
        <end position="489"/>
    </location>
</feature>
<feature type="compositionally biased region" description="Low complexity" evidence="6">
    <location>
        <begin position="584"/>
        <end position="597"/>
    </location>
</feature>
<evidence type="ECO:0000256" key="1">
    <source>
        <dbReference type="ARBA" id="ARBA00004651"/>
    </source>
</evidence>
<dbReference type="InterPro" id="IPR031553">
    <property type="entry name" value="tRNA-synt_2_TM"/>
</dbReference>
<accession>A0ABQ6JKG4</accession>
<feature type="transmembrane region" description="Helical" evidence="7">
    <location>
        <begin position="36"/>
        <end position="56"/>
    </location>
</feature>
<keyword evidence="5 7" id="KW-0472">Membrane</keyword>
<comment type="subcellular location">
    <subcellularLocation>
        <location evidence="1">Cell membrane</location>
        <topology evidence="1">Multi-pass membrane protein</topology>
    </subcellularLocation>
</comment>
<feature type="transmembrane region" description="Helical" evidence="7">
    <location>
        <begin position="154"/>
        <end position="174"/>
    </location>
</feature>
<feature type="region of interest" description="Disordered" evidence="6">
    <location>
        <begin position="584"/>
        <end position="612"/>
    </location>
</feature>
<dbReference type="Proteomes" id="UP001157017">
    <property type="component" value="Unassembled WGS sequence"/>
</dbReference>
<feature type="transmembrane region" description="Helical" evidence="7">
    <location>
        <begin position="101"/>
        <end position="119"/>
    </location>
</feature>
<evidence type="ECO:0000259" key="9">
    <source>
        <dbReference type="Pfam" id="PF16995"/>
    </source>
</evidence>